<dbReference type="GO" id="GO:0008664">
    <property type="term" value="F:RNA 2',3'-cyclic 3'-phosphodiesterase activity"/>
    <property type="evidence" value="ECO:0007669"/>
    <property type="project" value="UniProtKB-EC"/>
</dbReference>
<evidence type="ECO:0000259" key="3">
    <source>
        <dbReference type="Pfam" id="PF02834"/>
    </source>
</evidence>
<keyword evidence="1 2" id="KW-0378">Hydrolase</keyword>
<dbReference type="InterPro" id="IPR009097">
    <property type="entry name" value="Cyclic_Pdiesterase"/>
</dbReference>
<reference evidence="4 5" key="1">
    <citation type="submission" date="2015-07" db="EMBL/GenBank/DDBJ databases">
        <title>Whole genome sequence of Herpetosiphon geysericola DSM 7119.</title>
        <authorList>
            <person name="Hemp J."/>
            <person name="Ward L.M."/>
            <person name="Pace L.A."/>
            <person name="Fischer W.W."/>
        </authorList>
    </citation>
    <scope>NUCLEOTIDE SEQUENCE [LARGE SCALE GENOMIC DNA]</scope>
    <source>
        <strain evidence="4 5">DSM 7119</strain>
    </source>
</reference>
<feature type="active site" description="Proton donor" evidence="2">
    <location>
        <position position="44"/>
    </location>
</feature>
<dbReference type="EC" id="3.1.4.58" evidence="2"/>
<dbReference type="InterPro" id="IPR014051">
    <property type="entry name" value="Phosphoesterase_HXTX"/>
</dbReference>
<gene>
    <name evidence="4" type="ORF">SE18_03655</name>
</gene>
<dbReference type="Gene3D" id="3.90.1140.10">
    <property type="entry name" value="Cyclic phosphodiesterase"/>
    <property type="match status" value="1"/>
</dbReference>
<protein>
    <recommendedName>
        <fullName evidence="2">RNA 2',3'-cyclic phosphodiesterase</fullName>
        <shortName evidence="2">RNA 2',3'-CPDase</shortName>
        <ecNumber evidence="2">3.1.4.58</ecNumber>
    </recommendedName>
</protein>
<evidence type="ECO:0000313" key="4">
    <source>
        <dbReference type="EMBL" id="KPL90889.1"/>
    </source>
</evidence>
<dbReference type="EMBL" id="LGKP01000008">
    <property type="protein sequence ID" value="KPL90889.1"/>
    <property type="molecule type" value="Genomic_DNA"/>
</dbReference>
<dbReference type="PANTHER" id="PTHR35561">
    <property type="entry name" value="RNA 2',3'-CYCLIC PHOSPHODIESTERASE"/>
    <property type="match status" value="1"/>
</dbReference>
<feature type="short sequence motif" description="HXTX 1" evidence="2">
    <location>
        <begin position="44"/>
        <end position="47"/>
    </location>
</feature>
<comment type="function">
    <text evidence="2">Hydrolyzes RNA 2',3'-cyclic phosphodiester to an RNA 2'-phosphomonoester.</text>
</comment>
<dbReference type="RefSeq" id="WP_054533062.1">
    <property type="nucleotide sequence ID" value="NZ_LGKP01000008.1"/>
</dbReference>
<comment type="caution">
    <text evidence="4">The sequence shown here is derived from an EMBL/GenBank/DDBJ whole genome shotgun (WGS) entry which is preliminary data.</text>
</comment>
<dbReference type="GO" id="GO:0004113">
    <property type="term" value="F:2',3'-cyclic-nucleotide 3'-phosphodiesterase activity"/>
    <property type="evidence" value="ECO:0007669"/>
    <property type="project" value="InterPro"/>
</dbReference>
<dbReference type="STRING" id="70996.SE18_03655"/>
<dbReference type="NCBIfam" id="TIGR02258">
    <property type="entry name" value="2_5_ligase"/>
    <property type="match status" value="1"/>
</dbReference>
<dbReference type="SUPFAM" id="SSF55144">
    <property type="entry name" value="LigT-like"/>
    <property type="match status" value="1"/>
</dbReference>
<evidence type="ECO:0000256" key="1">
    <source>
        <dbReference type="ARBA" id="ARBA00022801"/>
    </source>
</evidence>
<comment type="catalytic activity">
    <reaction evidence="2">
        <text>a 3'-end 2',3'-cyclophospho-ribonucleotide-RNA + H2O = a 3'-end 2'-phospho-ribonucleotide-RNA + H(+)</text>
        <dbReference type="Rhea" id="RHEA:11828"/>
        <dbReference type="Rhea" id="RHEA-COMP:10464"/>
        <dbReference type="Rhea" id="RHEA-COMP:17353"/>
        <dbReference type="ChEBI" id="CHEBI:15377"/>
        <dbReference type="ChEBI" id="CHEBI:15378"/>
        <dbReference type="ChEBI" id="CHEBI:83064"/>
        <dbReference type="ChEBI" id="CHEBI:173113"/>
        <dbReference type="EC" id="3.1.4.58"/>
    </reaction>
</comment>
<feature type="short sequence motif" description="HXTX 2" evidence="2">
    <location>
        <begin position="131"/>
        <end position="134"/>
    </location>
</feature>
<dbReference type="Proteomes" id="UP000050277">
    <property type="component" value="Unassembled WGS sequence"/>
</dbReference>
<organism evidence="4 5">
    <name type="scientific">Herpetosiphon geysericola</name>
    <dbReference type="NCBI Taxonomy" id="70996"/>
    <lineage>
        <taxon>Bacteria</taxon>
        <taxon>Bacillati</taxon>
        <taxon>Chloroflexota</taxon>
        <taxon>Chloroflexia</taxon>
        <taxon>Herpetosiphonales</taxon>
        <taxon>Herpetosiphonaceae</taxon>
        <taxon>Herpetosiphon</taxon>
    </lineage>
</organism>
<dbReference type="PANTHER" id="PTHR35561:SF1">
    <property type="entry name" value="RNA 2',3'-CYCLIC PHOSPHODIESTERASE"/>
    <property type="match status" value="1"/>
</dbReference>
<proteinExistence type="inferred from homology"/>
<dbReference type="InterPro" id="IPR004175">
    <property type="entry name" value="RNA_CPDase"/>
</dbReference>
<sequence>MNEQWRCFIALDLPAGCHAQLLAIQADLRRLKLPIRWSKPENLHLTLQFLGNVAVDCLPSLQQSLSTILATQTAPILSCNTWGYFPNASQPSVVWAGFEQWPAQLLQLQQAIVACSSHIGIVAETRPWHPHITLGYVSAQLTKQQREALASQLQASQWPANPAVYSTCQLIRSNTQPQASSYQAIETWSIDHA</sequence>
<feature type="active site" description="Proton acceptor" evidence="2">
    <location>
        <position position="131"/>
    </location>
</feature>
<evidence type="ECO:0000313" key="5">
    <source>
        <dbReference type="Proteomes" id="UP000050277"/>
    </source>
</evidence>
<accession>A0A0P6YJU5</accession>
<dbReference type="Pfam" id="PF02834">
    <property type="entry name" value="LigT_PEase"/>
    <property type="match status" value="1"/>
</dbReference>
<keyword evidence="5" id="KW-1185">Reference proteome</keyword>
<comment type="similarity">
    <text evidence="2">Belongs to the 2H phosphoesterase superfamily. ThpR family.</text>
</comment>
<dbReference type="AlphaFoldDB" id="A0A0P6YJU5"/>
<feature type="domain" description="Phosphoesterase HXTX" evidence="3">
    <location>
        <begin position="12"/>
        <end position="95"/>
    </location>
</feature>
<evidence type="ECO:0000256" key="2">
    <source>
        <dbReference type="HAMAP-Rule" id="MF_01940"/>
    </source>
</evidence>
<dbReference type="PATRIC" id="fig|70996.4.peg.5213"/>
<dbReference type="HAMAP" id="MF_01940">
    <property type="entry name" value="RNA_CPDase"/>
    <property type="match status" value="1"/>
</dbReference>
<name>A0A0P6YJU5_9CHLR</name>
<dbReference type="OrthoDB" id="9789350at2"/>